<dbReference type="Gene3D" id="1.20.1280.290">
    <property type="match status" value="2"/>
</dbReference>
<keyword evidence="2 5" id="KW-0812">Transmembrane</keyword>
<comment type="subcellular location">
    <subcellularLocation>
        <location evidence="1">Membrane</location>
        <topology evidence="1">Multi-pass membrane protein</topology>
    </subcellularLocation>
</comment>
<name>A0A097ERT7_9GAMM</name>
<dbReference type="Pfam" id="PF04193">
    <property type="entry name" value="PQ-loop"/>
    <property type="match status" value="2"/>
</dbReference>
<feature type="transmembrane region" description="Helical" evidence="5">
    <location>
        <begin position="39"/>
        <end position="59"/>
    </location>
</feature>
<evidence type="ECO:0008006" key="8">
    <source>
        <dbReference type="Google" id="ProtNLM"/>
    </source>
</evidence>
<evidence type="ECO:0000256" key="3">
    <source>
        <dbReference type="ARBA" id="ARBA00022989"/>
    </source>
</evidence>
<dbReference type="KEGG" id="frf:LO80_04530"/>
<keyword evidence="3 5" id="KW-1133">Transmembrane helix</keyword>
<proteinExistence type="predicted"/>
<sequence length="204" mass="23585">MSKEFLGQIVLNASFLIYCIQFVPQIIHNFRNKQNLSNISLLTQFGIFITLLCDIVETIGFGYDWQYAAVAMIYLIGVCTQQLQISFYHKKMPEVINLSFIALFALAMLAMGSNNTKLYNIISHIGFATNILYWFPQIYKNYKQKRADGFSLIFILIAFIGTILYLLSAILLSWDLVFILNAIIMFPIISLLLLQKFQYKEIKF</sequence>
<feature type="transmembrane region" description="Helical" evidence="5">
    <location>
        <begin position="95"/>
        <end position="112"/>
    </location>
</feature>
<evidence type="ECO:0000313" key="6">
    <source>
        <dbReference type="EMBL" id="AIT10286.1"/>
    </source>
</evidence>
<dbReference type="Proteomes" id="UP000029672">
    <property type="component" value="Chromosome"/>
</dbReference>
<reference evidence="6 7" key="1">
    <citation type="submission" date="2014-10" db="EMBL/GenBank/DDBJ databases">
        <title>Whole genome sequence of Francisella endociliophora strain FSC1006, isolated from a laboratory culture of the marine ciliate Euplotes raikovi.</title>
        <authorList>
            <person name="Granberg M."/>
            <person name="Backman S."/>
            <person name="Lundmark E."/>
            <person name="Nilsson E."/>
            <person name="Karlsson E."/>
            <person name="Thelaus J."/>
            <person name="Ohrman C."/>
            <person name="Larkeryd A."/>
            <person name="Stenberg P."/>
        </authorList>
    </citation>
    <scope>NUCLEOTIDE SEQUENCE [LARGE SCALE GENOMIC DNA]</scope>
    <source>
        <strain evidence="6 7">FSC1006</strain>
    </source>
</reference>
<feature type="transmembrane region" description="Helical" evidence="5">
    <location>
        <begin position="118"/>
        <end position="135"/>
    </location>
</feature>
<accession>A0A097ERT7</accession>
<evidence type="ECO:0000313" key="7">
    <source>
        <dbReference type="Proteomes" id="UP000029672"/>
    </source>
</evidence>
<organism evidence="6 7">
    <name type="scientific">Candidatus Francisella endociliophora</name>
    <dbReference type="NCBI Taxonomy" id="653937"/>
    <lineage>
        <taxon>Bacteria</taxon>
        <taxon>Pseudomonadati</taxon>
        <taxon>Pseudomonadota</taxon>
        <taxon>Gammaproteobacteria</taxon>
        <taxon>Thiotrichales</taxon>
        <taxon>Francisellaceae</taxon>
        <taxon>Francisella</taxon>
    </lineage>
</organism>
<feature type="transmembrane region" description="Helical" evidence="5">
    <location>
        <begin position="65"/>
        <end position="83"/>
    </location>
</feature>
<protein>
    <recommendedName>
        <fullName evidence="8">PQ loop repeat family protein</fullName>
    </recommendedName>
</protein>
<evidence type="ECO:0000256" key="2">
    <source>
        <dbReference type="ARBA" id="ARBA00022692"/>
    </source>
</evidence>
<feature type="transmembrane region" description="Helical" evidence="5">
    <location>
        <begin position="147"/>
        <end position="170"/>
    </location>
</feature>
<evidence type="ECO:0000256" key="5">
    <source>
        <dbReference type="SAM" id="Phobius"/>
    </source>
</evidence>
<keyword evidence="4 5" id="KW-0472">Membrane</keyword>
<dbReference type="OrthoDB" id="5605327at2"/>
<evidence type="ECO:0000256" key="1">
    <source>
        <dbReference type="ARBA" id="ARBA00004141"/>
    </source>
</evidence>
<dbReference type="HOGENOM" id="CLU_115787_0_0_6"/>
<keyword evidence="7" id="KW-1185">Reference proteome</keyword>
<dbReference type="InterPro" id="IPR006603">
    <property type="entry name" value="PQ-loop_rpt"/>
</dbReference>
<feature type="transmembrane region" description="Helical" evidence="5">
    <location>
        <begin position="176"/>
        <end position="194"/>
    </location>
</feature>
<dbReference type="AlphaFoldDB" id="A0A097ERT7"/>
<evidence type="ECO:0000256" key="4">
    <source>
        <dbReference type="ARBA" id="ARBA00023136"/>
    </source>
</evidence>
<dbReference type="EMBL" id="CP009574">
    <property type="protein sequence ID" value="AIT10286.1"/>
    <property type="molecule type" value="Genomic_DNA"/>
</dbReference>
<dbReference type="GO" id="GO:0016020">
    <property type="term" value="C:membrane"/>
    <property type="evidence" value="ECO:0007669"/>
    <property type="project" value="UniProtKB-SubCell"/>
</dbReference>
<dbReference type="SMART" id="SM00679">
    <property type="entry name" value="CTNS"/>
    <property type="match status" value="2"/>
</dbReference>
<dbReference type="STRING" id="1547445.LO80_04530"/>
<feature type="transmembrane region" description="Helical" evidence="5">
    <location>
        <begin position="6"/>
        <end position="27"/>
    </location>
</feature>
<gene>
    <name evidence="6" type="ORF">LO80_04530</name>
</gene>